<reference evidence="4" key="2">
    <citation type="submission" date="2025-09" db="UniProtKB">
        <authorList>
            <consortium name="Ensembl"/>
        </authorList>
    </citation>
    <scope>IDENTIFICATION</scope>
</reference>
<proteinExistence type="predicted"/>
<evidence type="ECO:0000256" key="1">
    <source>
        <dbReference type="ARBA" id="ARBA00022737"/>
    </source>
</evidence>
<keyword evidence="1" id="KW-0677">Repeat</keyword>
<dbReference type="PANTHER" id="PTHR22656:SF1">
    <property type="entry name" value="EF-HAND CALCIUM-BINDING DOMAIN-CONTAINING PROTEIN 13"/>
    <property type="match status" value="1"/>
</dbReference>
<dbReference type="PANTHER" id="PTHR22656">
    <property type="entry name" value="EF-HAND CALCIUM-BINDING DOMAIN-CONTAINING PROTEIN 13"/>
    <property type="match status" value="1"/>
</dbReference>
<organism evidence="4 5">
    <name type="scientific">Varanus komodoensis</name>
    <name type="common">Komodo dragon</name>
    <dbReference type="NCBI Taxonomy" id="61221"/>
    <lineage>
        <taxon>Eukaryota</taxon>
        <taxon>Metazoa</taxon>
        <taxon>Chordata</taxon>
        <taxon>Craniata</taxon>
        <taxon>Vertebrata</taxon>
        <taxon>Euteleostomi</taxon>
        <taxon>Lepidosauria</taxon>
        <taxon>Squamata</taxon>
        <taxon>Bifurcata</taxon>
        <taxon>Unidentata</taxon>
        <taxon>Episquamata</taxon>
        <taxon>Toxicofera</taxon>
        <taxon>Anguimorpha</taxon>
        <taxon>Paleoanguimorpha</taxon>
        <taxon>Varanoidea</taxon>
        <taxon>Varanidae</taxon>
        <taxon>Varanus</taxon>
    </lineage>
</organism>
<evidence type="ECO:0000256" key="3">
    <source>
        <dbReference type="SAM" id="MobiDB-lite"/>
    </source>
</evidence>
<keyword evidence="5" id="KW-1185">Reference proteome</keyword>
<dbReference type="Proteomes" id="UP000694545">
    <property type="component" value="Unplaced"/>
</dbReference>
<protein>
    <submittedName>
        <fullName evidence="4">EF-hand calcium binding domain 3</fullName>
    </submittedName>
</protein>
<feature type="region of interest" description="Disordered" evidence="3">
    <location>
        <begin position="138"/>
        <end position="157"/>
    </location>
</feature>
<accession>A0A8D2LP18</accession>
<evidence type="ECO:0000313" key="4">
    <source>
        <dbReference type="Ensembl" id="ENSVKKP00000024741.1"/>
    </source>
</evidence>
<name>A0A8D2LP18_VARKO</name>
<sequence length="157" mass="18480">MKGKPKKDIPKLEMQRRMEPISSFEDHFFNRKRWQDKSTASGSNVANFVCSPSLAKKAPHCHVKKATDAYRKTIALRERNKSLKLWRRVRGGDIGLETGNPSFYQTFSTYSWSWNVCQELLTPRELREYDNKFYRNSCRSSTPADKGSRRRKRKDKN</sequence>
<reference evidence="4" key="1">
    <citation type="submission" date="2025-08" db="UniProtKB">
        <authorList>
            <consortium name="Ensembl"/>
        </authorList>
    </citation>
    <scope>IDENTIFICATION</scope>
</reference>
<dbReference type="AlphaFoldDB" id="A0A8D2LP18"/>
<feature type="compositionally biased region" description="Basic residues" evidence="3">
    <location>
        <begin position="148"/>
        <end position="157"/>
    </location>
</feature>
<evidence type="ECO:0000256" key="2">
    <source>
        <dbReference type="ARBA" id="ARBA00022837"/>
    </source>
</evidence>
<evidence type="ECO:0000313" key="5">
    <source>
        <dbReference type="Proteomes" id="UP000694545"/>
    </source>
</evidence>
<dbReference type="Ensembl" id="ENSVKKT00000025342.1">
    <property type="protein sequence ID" value="ENSVKKP00000024741.1"/>
    <property type="gene ID" value="ENSVKKG00000016291.1"/>
</dbReference>
<keyword evidence="2" id="KW-0106">Calcium</keyword>